<comment type="subcellular location">
    <subcellularLocation>
        <location evidence="1 9">Endoplasmic reticulum membrane</location>
        <topology evidence="1 9">Multi-pass membrane protein</topology>
    </subcellularLocation>
</comment>
<comment type="similarity">
    <text evidence="3 9">Belongs to the RFT1 family.</text>
</comment>
<dbReference type="GO" id="GO:0005789">
    <property type="term" value="C:endoplasmic reticulum membrane"/>
    <property type="evidence" value="ECO:0007669"/>
    <property type="project" value="UniProtKB-SubCell"/>
</dbReference>
<proteinExistence type="inferred from homology"/>
<evidence type="ECO:0000256" key="8">
    <source>
        <dbReference type="ARBA" id="ARBA00045912"/>
    </source>
</evidence>
<dbReference type="PANTHER" id="PTHR13117">
    <property type="entry name" value="ENDOPLASMIC RETICULUM MULTISPAN TRANSMEMBRANE PROTEIN-RELATED"/>
    <property type="match status" value="1"/>
</dbReference>
<evidence type="ECO:0000256" key="1">
    <source>
        <dbReference type="ARBA" id="ARBA00004477"/>
    </source>
</evidence>
<keyword evidence="6 9" id="KW-1133">Transmembrane helix</keyword>
<dbReference type="InterPro" id="IPR007594">
    <property type="entry name" value="RFT1"/>
</dbReference>
<evidence type="ECO:0000256" key="6">
    <source>
        <dbReference type="ARBA" id="ARBA00022989"/>
    </source>
</evidence>
<evidence type="ECO:0000256" key="9">
    <source>
        <dbReference type="RuleBase" id="RU365067"/>
    </source>
</evidence>
<dbReference type="PANTHER" id="PTHR13117:SF5">
    <property type="entry name" value="PROTEIN RFT1 HOMOLOG"/>
    <property type="match status" value="1"/>
</dbReference>
<evidence type="ECO:0000256" key="7">
    <source>
        <dbReference type="ARBA" id="ARBA00023136"/>
    </source>
</evidence>
<sequence length="96" mass="11236">MTLRILYSARFIKKYFQESSSFSFYSCLPSGWIILLLSGVITIISENAFLDQHNFWPTFMTHFSVGVACFCVSSYVIYSREKPFIRRIIRFGDHSD</sequence>
<comment type="function">
    <text evidence="8 9">Intramembrane glycolipid transporter that operates in the biosynthetic pathway of dolichol-linked oligosaccharides, the glycan precursors employed in protein asparagine (N)-glycosylation. The sequential addition of sugars to dolichol pyrophosphate produces dolichol-linked oligosaccharides containing fourteen sugars, including two GlcNAcs, nine mannoses and three glucoses. Once assembled, the oligosaccharide is transferred from the lipid to nascent proteins by oligosaccharyltransferases. The assembly of dolichol-linked oligosaccharides begins on the cytosolic side of the endoplasmic reticulum membrane and finishes in its lumen. RFT1 could mediate the translocation of the cytosolically oriented intermediate DolPP-GlcNAc2Man5, produced by ALG11, into the ER lumen where dolichol-linked oligosaccharides assembly continues. However, the intramembrane lipid transporter activity could not be confirmed in vitro.</text>
</comment>
<dbReference type="AlphaFoldDB" id="A0AAN9ELI4"/>
<feature type="transmembrane region" description="Helical" evidence="9">
    <location>
        <begin position="56"/>
        <end position="78"/>
    </location>
</feature>
<dbReference type="GO" id="GO:0034203">
    <property type="term" value="P:glycolipid translocation"/>
    <property type="evidence" value="ECO:0007669"/>
    <property type="project" value="TreeGrafter"/>
</dbReference>
<comment type="pathway">
    <text evidence="2">Protein modification; protein glycosylation.</text>
</comment>
<name>A0AAN9ELI4_CROPI</name>
<evidence type="ECO:0000256" key="4">
    <source>
        <dbReference type="ARBA" id="ARBA00022692"/>
    </source>
</evidence>
<dbReference type="Pfam" id="PF04506">
    <property type="entry name" value="Rft-1"/>
    <property type="match status" value="1"/>
</dbReference>
<evidence type="ECO:0000256" key="5">
    <source>
        <dbReference type="ARBA" id="ARBA00022824"/>
    </source>
</evidence>
<keyword evidence="5" id="KW-0256">Endoplasmic reticulum</keyword>
<comment type="caution">
    <text evidence="10">The sequence shown here is derived from an EMBL/GenBank/DDBJ whole genome shotgun (WGS) entry which is preliminary data.</text>
</comment>
<organism evidence="10 11">
    <name type="scientific">Crotalaria pallida</name>
    <name type="common">Smooth rattlebox</name>
    <name type="synonym">Crotalaria striata</name>
    <dbReference type="NCBI Taxonomy" id="3830"/>
    <lineage>
        <taxon>Eukaryota</taxon>
        <taxon>Viridiplantae</taxon>
        <taxon>Streptophyta</taxon>
        <taxon>Embryophyta</taxon>
        <taxon>Tracheophyta</taxon>
        <taxon>Spermatophyta</taxon>
        <taxon>Magnoliopsida</taxon>
        <taxon>eudicotyledons</taxon>
        <taxon>Gunneridae</taxon>
        <taxon>Pentapetalae</taxon>
        <taxon>rosids</taxon>
        <taxon>fabids</taxon>
        <taxon>Fabales</taxon>
        <taxon>Fabaceae</taxon>
        <taxon>Papilionoideae</taxon>
        <taxon>50 kb inversion clade</taxon>
        <taxon>genistoids sensu lato</taxon>
        <taxon>core genistoids</taxon>
        <taxon>Crotalarieae</taxon>
        <taxon>Crotalaria</taxon>
    </lineage>
</organism>
<evidence type="ECO:0000313" key="10">
    <source>
        <dbReference type="EMBL" id="KAK7259784.1"/>
    </source>
</evidence>
<feature type="transmembrane region" description="Helical" evidence="9">
    <location>
        <begin position="21"/>
        <end position="44"/>
    </location>
</feature>
<evidence type="ECO:0000256" key="2">
    <source>
        <dbReference type="ARBA" id="ARBA00004922"/>
    </source>
</evidence>
<dbReference type="Proteomes" id="UP001372338">
    <property type="component" value="Unassembled WGS sequence"/>
</dbReference>
<keyword evidence="7 9" id="KW-0472">Membrane</keyword>
<keyword evidence="4 9" id="KW-0812">Transmembrane</keyword>
<gene>
    <name evidence="10" type="ORF">RIF29_25398</name>
</gene>
<accession>A0AAN9ELI4</accession>
<dbReference type="EMBL" id="JAYWIO010000005">
    <property type="protein sequence ID" value="KAK7259784.1"/>
    <property type="molecule type" value="Genomic_DNA"/>
</dbReference>
<evidence type="ECO:0000256" key="3">
    <source>
        <dbReference type="ARBA" id="ARBA00010288"/>
    </source>
</evidence>
<comment type="caution">
    <text evidence="9">Lacks conserved residue(s) required for the propagation of feature annotation.</text>
</comment>
<evidence type="ECO:0000313" key="11">
    <source>
        <dbReference type="Proteomes" id="UP001372338"/>
    </source>
</evidence>
<reference evidence="10 11" key="1">
    <citation type="submission" date="2024-01" db="EMBL/GenBank/DDBJ databases">
        <title>The genomes of 5 underutilized Papilionoideae crops provide insights into root nodulation and disease resistanc.</title>
        <authorList>
            <person name="Yuan L."/>
        </authorList>
    </citation>
    <scope>NUCLEOTIDE SEQUENCE [LARGE SCALE GENOMIC DNA]</scope>
    <source>
        <strain evidence="10">ZHUSHIDOU_FW_LH</strain>
        <tissue evidence="10">Leaf</tissue>
    </source>
</reference>
<dbReference type="GO" id="GO:0006488">
    <property type="term" value="P:dolichol-linked oligosaccharide biosynthetic process"/>
    <property type="evidence" value="ECO:0007669"/>
    <property type="project" value="InterPro"/>
</dbReference>
<protein>
    <recommendedName>
        <fullName evidence="9">Protein RFT1 homolog</fullName>
    </recommendedName>
</protein>
<keyword evidence="11" id="KW-1185">Reference proteome</keyword>